<dbReference type="Gene3D" id="2.60.120.560">
    <property type="entry name" value="Exo-inulinase, domain 1"/>
    <property type="match status" value="1"/>
</dbReference>
<dbReference type="Proteomes" id="UP000886814">
    <property type="component" value="Unassembled WGS sequence"/>
</dbReference>
<comment type="pathway">
    <text evidence="1 9">Glycan biosynthesis; sucrose metabolism.</text>
</comment>
<feature type="domain" description="Glycosyl hydrolase family 32 C-terminal" evidence="11">
    <location>
        <begin position="421"/>
        <end position="458"/>
    </location>
</feature>
<feature type="domain" description="Glycosyl hydrolase family 32 N-terminal" evidence="10">
    <location>
        <begin position="30"/>
        <end position="333"/>
    </location>
</feature>
<proteinExistence type="inferred from homology"/>
<evidence type="ECO:0000256" key="5">
    <source>
        <dbReference type="ARBA" id="ARBA00022801"/>
    </source>
</evidence>
<dbReference type="PANTHER" id="PTHR43101:SF1">
    <property type="entry name" value="BETA-FRUCTOSIDASE"/>
    <property type="match status" value="1"/>
</dbReference>
<comment type="catalytic activity">
    <reaction evidence="8">
        <text>Hydrolysis of terminal non-reducing beta-D-fructofuranoside residues in beta-D-fructofuranosides.</text>
        <dbReference type="EC" id="3.2.1.26"/>
    </reaction>
</comment>
<dbReference type="InterPro" id="IPR013189">
    <property type="entry name" value="Glyco_hydro_32_C"/>
</dbReference>
<evidence type="ECO:0000256" key="6">
    <source>
        <dbReference type="ARBA" id="ARBA00023295"/>
    </source>
</evidence>
<keyword evidence="9" id="KW-0119">Carbohydrate metabolism</keyword>
<comment type="caution">
    <text evidence="12">The sequence shown here is derived from an EMBL/GenBank/DDBJ whole genome shotgun (WGS) entry which is preliminary data.</text>
</comment>
<dbReference type="InterPro" id="IPR013148">
    <property type="entry name" value="Glyco_hydro_32_N"/>
</dbReference>
<keyword evidence="9" id="KW-0963">Cytoplasm</keyword>
<dbReference type="PROSITE" id="PS00609">
    <property type="entry name" value="GLYCOSYL_HYDROL_F32"/>
    <property type="match status" value="1"/>
</dbReference>
<dbReference type="SUPFAM" id="SSF49899">
    <property type="entry name" value="Concanavalin A-like lectins/glucanases"/>
    <property type="match status" value="1"/>
</dbReference>
<evidence type="ECO:0000256" key="2">
    <source>
        <dbReference type="ARBA" id="ARBA00009902"/>
    </source>
</evidence>
<evidence type="ECO:0000256" key="3">
    <source>
        <dbReference type="ARBA" id="ARBA00012758"/>
    </source>
</evidence>
<sequence length="472" mass="55066">MTALTADLKRLTEAAEKKAEGKDPFRQKIHLMPPVGWLNDPNGLCQFQGIYHGFFQYSPFNPEGGVKMWGHYTSSNMIDWEYQGVPLYPDQPFDCSGVYSGAAFIEDGEMFLYYTGNVKLEDGEYDYINTGRQANTVLVSSRDGIHFSRKKKLMDNRDYPSDLTLHVRDPKVWKKEDTYYMILGARTKKDEGQVLLYQSEDRIHWSLANRIKTEHPFGYMWECPDYFEIGDRKVLSASVQGLEGDRWKDRNVYQSGYFLLDGEISGNYHLGEYRLWDYGFDYYAPQSFQAEDGRIIQIGWMGMPDCKEYTNRTIEDGWQHCFTFPREIYIKDGIPCQRPVRELEEKCRLLERKQDMLDMKDHPVYQAEISHINDNQFMAVLGEELVLEYREGRFEMGFKDLEKTSVSAGRGRRYGELDTLENVKILTDISSVEVFLNDGQYVFSTRYYPEKADIRIKAPGSEILFKEIVTDN</sequence>
<reference evidence="12" key="2">
    <citation type="submission" date="2021-04" db="EMBL/GenBank/DDBJ databases">
        <authorList>
            <person name="Gilroy R."/>
        </authorList>
    </citation>
    <scope>NUCLEOTIDE SEQUENCE</scope>
    <source>
        <strain evidence="12">CHK195-9823</strain>
    </source>
</reference>
<evidence type="ECO:0000256" key="1">
    <source>
        <dbReference type="ARBA" id="ARBA00004914"/>
    </source>
</evidence>
<dbReference type="Pfam" id="PF08244">
    <property type="entry name" value="Glyco_hydro_32C"/>
    <property type="match status" value="1"/>
</dbReference>
<dbReference type="InterPro" id="IPR051214">
    <property type="entry name" value="GH32_Enzymes"/>
</dbReference>
<comment type="similarity">
    <text evidence="2 8">Belongs to the glycosyl hydrolase 32 family.</text>
</comment>
<organism evidence="12 13">
    <name type="scientific">Candidatus Blautia stercorigallinarum</name>
    <dbReference type="NCBI Taxonomy" id="2838501"/>
    <lineage>
        <taxon>Bacteria</taxon>
        <taxon>Bacillati</taxon>
        <taxon>Bacillota</taxon>
        <taxon>Clostridia</taxon>
        <taxon>Lachnospirales</taxon>
        <taxon>Lachnospiraceae</taxon>
        <taxon>Blautia</taxon>
    </lineage>
</organism>
<dbReference type="Pfam" id="PF00251">
    <property type="entry name" value="Glyco_hydro_32N"/>
    <property type="match status" value="1"/>
</dbReference>
<reference evidence="12" key="1">
    <citation type="journal article" date="2021" name="PeerJ">
        <title>Extensive microbial diversity within the chicken gut microbiome revealed by metagenomics and culture.</title>
        <authorList>
            <person name="Gilroy R."/>
            <person name="Ravi A."/>
            <person name="Getino M."/>
            <person name="Pursley I."/>
            <person name="Horton D.L."/>
            <person name="Alikhan N.F."/>
            <person name="Baker D."/>
            <person name="Gharbi K."/>
            <person name="Hall N."/>
            <person name="Watson M."/>
            <person name="Adriaenssens E.M."/>
            <person name="Foster-Nyarko E."/>
            <person name="Jarju S."/>
            <person name="Secka A."/>
            <person name="Antonio M."/>
            <person name="Oren A."/>
            <person name="Chaudhuri R.R."/>
            <person name="La Ragione R."/>
            <person name="Hildebrand F."/>
            <person name="Pallen M.J."/>
        </authorList>
    </citation>
    <scope>NUCLEOTIDE SEQUENCE</scope>
    <source>
        <strain evidence="12">CHK195-9823</strain>
    </source>
</reference>
<gene>
    <name evidence="12" type="ORF">H9747_01830</name>
</gene>
<dbReference type="CDD" id="cd18623">
    <property type="entry name" value="GH32_ScrB-like"/>
    <property type="match status" value="1"/>
</dbReference>
<dbReference type="PANTHER" id="PTHR43101">
    <property type="entry name" value="BETA-FRUCTOSIDASE"/>
    <property type="match status" value="1"/>
</dbReference>
<keyword evidence="5 8" id="KW-0378">Hydrolase</keyword>
<evidence type="ECO:0000256" key="7">
    <source>
        <dbReference type="ARBA" id="ARBA00033367"/>
    </source>
</evidence>
<dbReference type="SMART" id="SM00640">
    <property type="entry name" value="Glyco_32"/>
    <property type="match status" value="1"/>
</dbReference>
<dbReference type="GO" id="GO:0005737">
    <property type="term" value="C:cytoplasm"/>
    <property type="evidence" value="ECO:0007669"/>
    <property type="project" value="UniProtKB-SubCell"/>
</dbReference>
<evidence type="ECO:0000256" key="4">
    <source>
        <dbReference type="ARBA" id="ARBA00019623"/>
    </source>
</evidence>
<evidence type="ECO:0000259" key="10">
    <source>
        <dbReference type="Pfam" id="PF00251"/>
    </source>
</evidence>
<dbReference type="Gene3D" id="2.115.10.20">
    <property type="entry name" value="Glycosyl hydrolase domain, family 43"/>
    <property type="match status" value="1"/>
</dbReference>
<dbReference type="GO" id="GO:0004564">
    <property type="term" value="F:beta-fructofuranosidase activity"/>
    <property type="evidence" value="ECO:0007669"/>
    <property type="project" value="UniProtKB-EC"/>
</dbReference>
<dbReference type="InterPro" id="IPR018053">
    <property type="entry name" value="Glyco_hydro_32_AS"/>
</dbReference>
<dbReference type="InterPro" id="IPR013320">
    <property type="entry name" value="ConA-like_dom_sf"/>
</dbReference>
<comment type="subcellular location">
    <subcellularLocation>
        <location evidence="9">Cytoplasm</location>
    </subcellularLocation>
</comment>
<evidence type="ECO:0000256" key="8">
    <source>
        <dbReference type="RuleBase" id="RU362110"/>
    </source>
</evidence>
<comment type="function">
    <text evidence="9">Enables the bacterium to metabolize sucrose as a sole carbon source.</text>
</comment>
<dbReference type="GO" id="GO:0005975">
    <property type="term" value="P:carbohydrate metabolic process"/>
    <property type="evidence" value="ECO:0007669"/>
    <property type="project" value="InterPro"/>
</dbReference>
<dbReference type="SUPFAM" id="SSF75005">
    <property type="entry name" value="Arabinanase/levansucrase/invertase"/>
    <property type="match status" value="1"/>
</dbReference>
<keyword evidence="6 8" id="KW-0326">Glycosidase</keyword>
<name>A0A9D1PAL9_9FIRM</name>
<dbReference type="EC" id="3.2.1.26" evidence="3 8"/>
<dbReference type="InterPro" id="IPR001362">
    <property type="entry name" value="Glyco_hydro_32"/>
</dbReference>
<accession>A0A9D1PAL9</accession>
<dbReference type="InterPro" id="IPR023296">
    <property type="entry name" value="Glyco_hydro_beta-prop_sf"/>
</dbReference>
<dbReference type="EMBL" id="DXIQ01000010">
    <property type="protein sequence ID" value="HIV37732.1"/>
    <property type="molecule type" value="Genomic_DNA"/>
</dbReference>
<dbReference type="NCBIfam" id="TIGR01322">
    <property type="entry name" value="scrB_fam"/>
    <property type="match status" value="1"/>
</dbReference>
<evidence type="ECO:0000313" key="12">
    <source>
        <dbReference type="EMBL" id="HIV37732.1"/>
    </source>
</evidence>
<dbReference type="InterPro" id="IPR006232">
    <property type="entry name" value="Suc6P_hydrolase"/>
</dbReference>
<evidence type="ECO:0000313" key="13">
    <source>
        <dbReference type="Proteomes" id="UP000886814"/>
    </source>
</evidence>
<dbReference type="AlphaFoldDB" id="A0A9D1PAL9"/>
<evidence type="ECO:0000256" key="9">
    <source>
        <dbReference type="RuleBase" id="RU365015"/>
    </source>
</evidence>
<protein>
    <recommendedName>
        <fullName evidence="4 8">Sucrose-6-phosphate hydrolase</fullName>
        <ecNumber evidence="3 8">3.2.1.26</ecNumber>
    </recommendedName>
    <alternativeName>
        <fullName evidence="7 9">Invertase</fullName>
    </alternativeName>
</protein>
<evidence type="ECO:0000259" key="11">
    <source>
        <dbReference type="Pfam" id="PF08244"/>
    </source>
</evidence>